<dbReference type="PANTHER" id="PTHR43401">
    <property type="entry name" value="L-THREONINE 3-DEHYDROGENASE"/>
    <property type="match status" value="1"/>
</dbReference>
<dbReference type="Proteomes" id="UP000792457">
    <property type="component" value="Unassembled WGS sequence"/>
</dbReference>
<evidence type="ECO:0000313" key="5">
    <source>
        <dbReference type="EMBL" id="KAG8233532.1"/>
    </source>
</evidence>
<reference evidence="5" key="1">
    <citation type="submission" date="2013-04" db="EMBL/GenBank/DDBJ databases">
        <authorList>
            <person name="Qu J."/>
            <person name="Murali S.C."/>
            <person name="Bandaranaike D."/>
            <person name="Bellair M."/>
            <person name="Blankenburg K."/>
            <person name="Chao H."/>
            <person name="Dinh H."/>
            <person name="Doddapaneni H."/>
            <person name="Downs B."/>
            <person name="Dugan-Rocha S."/>
            <person name="Elkadiri S."/>
            <person name="Gnanaolivu R.D."/>
            <person name="Hernandez B."/>
            <person name="Javaid M."/>
            <person name="Jayaseelan J.C."/>
            <person name="Lee S."/>
            <person name="Li M."/>
            <person name="Ming W."/>
            <person name="Munidasa M."/>
            <person name="Muniz J."/>
            <person name="Nguyen L."/>
            <person name="Ongeri F."/>
            <person name="Osuji N."/>
            <person name="Pu L.-L."/>
            <person name="Puazo M."/>
            <person name="Qu C."/>
            <person name="Quiroz J."/>
            <person name="Raj R."/>
            <person name="Weissenberger G."/>
            <person name="Xin Y."/>
            <person name="Zou X."/>
            <person name="Han Y."/>
            <person name="Richards S."/>
            <person name="Worley K."/>
            <person name="Muzny D."/>
            <person name="Gibbs R."/>
        </authorList>
    </citation>
    <scope>NUCLEOTIDE SEQUENCE</scope>
    <source>
        <strain evidence="5">Sampled in the wild</strain>
    </source>
</reference>
<evidence type="ECO:0000256" key="1">
    <source>
        <dbReference type="ARBA" id="ARBA00022723"/>
    </source>
</evidence>
<dbReference type="SMART" id="SM00829">
    <property type="entry name" value="PKS_ER"/>
    <property type="match status" value="1"/>
</dbReference>
<dbReference type="SUPFAM" id="SSF51735">
    <property type="entry name" value="NAD(P)-binding Rossmann-fold domains"/>
    <property type="match status" value="1"/>
</dbReference>
<evidence type="ECO:0000259" key="4">
    <source>
        <dbReference type="SMART" id="SM00829"/>
    </source>
</evidence>
<dbReference type="FunFam" id="3.90.180.10:FF:000041">
    <property type="entry name" value="Uncharacterized protein, isoform B"/>
    <property type="match status" value="1"/>
</dbReference>
<dbReference type="InterPro" id="IPR020843">
    <property type="entry name" value="ER"/>
</dbReference>
<dbReference type="GO" id="GO:0046872">
    <property type="term" value="F:metal ion binding"/>
    <property type="evidence" value="ECO:0007669"/>
    <property type="project" value="UniProtKB-KW"/>
</dbReference>
<gene>
    <name evidence="5" type="ORF">J437_LFUL013548</name>
</gene>
<dbReference type="OrthoDB" id="1879366at2759"/>
<evidence type="ECO:0000313" key="6">
    <source>
        <dbReference type="Proteomes" id="UP000792457"/>
    </source>
</evidence>
<sequence length="407" mass="44269">MRPNRTNTPAMATTSLLQSIHPPCTMNKLCRQVSIESPGPTVKDCVFSFEVPVPDVPPNGARIRVVCAGACYRLRRSPSISSISSVSSLTSEPSIEGGLPGISGHGTTQSPAHHGLRDGALFPGYEVAGIVESLGAEVGASCGYQVGDRVVLYPYEGVPHGYAEFIIVHELKYLVKLPDTIPMSVAAMLPTGALLAMNTVFASHEYVQKILEQKGENGICKLLIVGTGGLALWMMRIASYHFSSTHDRVSITVASLKDEGFVLAKEYKRVNVVQWNEDLYEKQLIERTMDACQGEVDIVIDFGTTSRSLHRSLQCLGKGGVVFISHEVADRLMPKFSKRADERQQKIKSVGMGTIEQLQELVDLVGKGEIEPPPHTVFPAEEACDVVKKLCASEIQGRAILQFFSVD</sequence>
<dbReference type="AlphaFoldDB" id="A0A8K0KFI3"/>
<dbReference type="InterPro" id="IPR050129">
    <property type="entry name" value="Zn_alcohol_dh"/>
</dbReference>
<keyword evidence="1" id="KW-0479">Metal-binding</keyword>
<keyword evidence="6" id="KW-1185">Reference proteome</keyword>
<dbReference type="EMBL" id="KZ308725">
    <property type="protein sequence ID" value="KAG8233532.1"/>
    <property type="molecule type" value="Genomic_DNA"/>
</dbReference>
<evidence type="ECO:0000256" key="3">
    <source>
        <dbReference type="ARBA" id="ARBA00023002"/>
    </source>
</evidence>
<evidence type="ECO:0000256" key="2">
    <source>
        <dbReference type="ARBA" id="ARBA00022833"/>
    </source>
</evidence>
<proteinExistence type="predicted"/>
<name>A0A8K0KFI3_LADFU</name>
<feature type="domain" description="Enoyl reductase (ER)" evidence="4">
    <location>
        <begin position="40"/>
        <end position="401"/>
    </location>
</feature>
<dbReference type="InterPro" id="IPR011032">
    <property type="entry name" value="GroES-like_sf"/>
</dbReference>
<dbReference type="PANTHER" id="PTHR43401:SF2">
    <property type="entry name" value="L-THREONINE 3-DEHYDROGENASE"/>
    <property type="match status" value="1"/>
</dbReference>
<dbReference type="Gene3D" id="3.40.50.720">
    <property type="entry name" value="NAD(P)-binding Rossmann-like Domain"/>
    <property type="match status" value="1"/>
</dbReference>
<dbReference type="Gene3D" id="3.90.180.10">
    <property type="entry name" value="Medium-chain alcohol dehydrogenases, catalytic domain"/>
    <property type="match status" value="1"/>
</dbReference>
<dbReference type="InterPro" id="IPR036291">
    <property type="entry name" value="NAD(P)-bd_dom_sf"/>
</dbReference>
<dbReference type="GO" id="GO:0016491">
    <property type="term" value="F:oxidoreductase activity"/>
    <property type="evidence" value="ECO:0007669"/>
    <property type="project" value="UniProtKB-KW"/>
</dbReference>
<dbReference type="Pfam" id="PF13602">
    <property type="entry name" value="ADH_zinc_N_2"/>
    <property type="match status" value="1"/>
</dbReference>
<dbReference type="FunFam" id="3.40.50.720:FF:000405">
    <property type="entry name" value="Uncharacterized protein, isoform A"/>
    <property type="match status" value="1"/>
</dbReference>
<protein>
    <recommendedName>
        <fullName evidence="4">Enoyl reductase (ER) domain-containing protein</fullName>
    </recommendedName>
</protein>
<accession>A0A8K0KFI3</accession>
<keyword evidence="2" id="KW-0862">Zinc</keyword>
<comment type="caution">
    <text evidence="5">The sequence shown here is derived from an EMBL/GenBank/DDBJ whole genome shotgun (WGS) entry which is preliminary data.</text>
</comment>
<keyword evidence="3" id="KW-0560">Oxidoreductase</keyword>
<organism evidence="5 6">
    <name type="scientific">Ladona fulva</name>
    <name type="common">Scarce chaser dragonfly</name>
    <name type="synonym">Libellula fulva</name>
    <dbReference type="NCBI Taxonomy" id="123851"/>
    <lineage>
        <taxon>Eukaryota</taxon>
        <taxon>Metazoa</taxon>
        <taxon>Ecdysozoa</taxon>
        <taxon>Arthropoda</taxon>
        <taxon>Hexapoda</taxon>
        <taxon>Insecta</taxon>
        <taxon>Pterygota</taxon>
        <taxon>Palaeoptera</taxon>
        <taxon>Odonata</taxon>
        <taxon>Epiprocta</taxon>
        <taxon>Anisoptera</taxon>
        <taxon>Libelluloidea</taxon>
        <taxon>Libellulidae</taxon>
        <taxon>Ladona</taxon>
    </lineage>
</organism>
<dbReference type="SUPFAM" id="SSF50129">
    <property type="entry name" value="GroES-like"/>
    <property type="match status" value="1"/>
</dbReference>
<reference evidence="5" key="2">
    <citation type="submission" date="2017-10" db="EMBL/GenBank/DDBJ databases">
        <title>Ladona fulva Genome sequencing and assembly.</title>
        <authorList>
            <person name="Murali S."/>
            <person name="Richards S."/>
            <person name="Bandaranaike D."/>
            <person name="Bellair M."/>
            <person name="Blankenburg K."/>
            <person name="Chao H."/>
            <person name="Dinh H."/>
            <person name="Doddapaneni H."/>
            <person name="Dugan-Rocha S."/>
            <person name="Elkadiri S."/>
            <person name="Gnanaolivu R."/>
            <person name="Hernandez B."/>
            <person name="Skinner E."/>
            <person name="Javaid M."/>
            <person name="Lee S."/>
            <person name="Li M."/>
            <person name="Ming W."/>
            <person name="Munidasa M."/>
            <person name="Muniz J."/>
            <person name="Nguyen L."/>
            <person name="Hughes D."/>
            <person name="Osuji N."/>
            <person name="Pu L.-L."/>
            <person name="Puazo M."/>
            <person name="Qu C."/>
            <person name="Quiroz J."/>
            <person name="Raj R."/>
            <person name="Weissenberger G."/>
            <person name="Xin Y."/>
            <person name="Zou X."/>
            <person name="Han Y."/>
            <person name="Worley K."/>
            <person name="Muzny D."/>
            <person name="Gibbs R."/>
        </authorList>
    </citation>
    <scope>NUCLEOTIDE SEQUENCE</scope>
    <source>
        <strain evidence="5">Sampled in the wild</strain>
    </source>
</reference>